<evidence type="ECO:0000313" key="3">
    <source>
        <dbReference type="Proteomes" id="UP000505087"/>
    </source>
</evidence>
<accession>A0A6S4PI41</accession>
<evidence type="ECO:0000313" key="2">
    <source>
        <dbReference type="EMBL" id="BAQ94026.1"/>
    </source>
</evidence>
<dbReference type="GeneID" id="55412152"/>
<dbReference type="Pfam" id="PF25590">
    <property type="entry name" value="DUF7936"/>
    <property type="match status" value="1"/>
</dbReference>
<dbReference type="InterPro" id="IPR057696">
    <property type="entry name" value="DUF7936"/>
</dbReference>
<name>A0A6S4PI41_9CAUD</name>
<dbReference type="Proteomes" id="UP000505087">
    <property type="component" value="Segment"/>
</dbReference>
<reference evidence="2 3" key="1">
    <citation type="journal article" date="2013" name="PLoS Genet.">
        <title>Expanding the Marine Virosphere Using Metagenomics.</title>
        <authorList>
            <person name="Mizuno C.M."/>
            <person name="Rodriguez-Valera F."/>
            <person name="Kimes N.E."/>
            <person name="Ghai R."/>
        </authorList>
    </citation>
    <scope>NUCLEOTIDE SEQUENCE [LARGE SCALE GENOMIC DNA]</scope>
    <source>
        <strain evidence="2">UvMED-CGR-U-MedDCM-OCT-S28-C3</strain>
    </source>
</reference>
<feature type="domain" description="DUF7936" evidence="1">
    <location>
        <begin position="2"/>
        <end position="104"/>
    </location>
</feature>
<dbReference type="KEGG" id="vg:55412152"/>
<evidence type="ECO:0000259" key="1">
    <source>
        <dbReference type="Pfam" id="PF25590"/>
    </source>
</evidence>
<organism evidence="2 3">
    <name type="scientific">uncultured phage_MedDCM-OCT-S28-C3</name>
    <dbReference type="NCBI Taxonomy" id="2740802"/>
    <lineage>
        <taxon>Viruses</taxon>
        <taxon>Duplodnaviria</taxon>
        <taxon>Heunggongvirae</taxon>
        <taxon>Uroviricota</taxon>
        <taxon>Caudoviricetes</taxon>
        <taxon>Autographivirales</taxon>
        <taxon>Pedosvirus</taxon>
        <taxon>Pedosvirus S28C3</taxon>
    </lineage>
</organism>
<keyword evidence="3" id="KW-1185">Reference proteome</keyword>
<proteinExistence type="predicted"/>
<dbReference type="RefSeq" id="YP_009778084.1">
    <property type="nucleotide sequence ID" value="NC_047710.1"/>
</dbReference>
<sequence length="105" mass="11000">MSTTFTWSVSTLDRTVADGIVGTVHYTVSAADDTYSSGAYGSVGLEAPAEGDTVIAYADLTEAGVIEWVKTALGGDEKVTEIQAALQAQIDEQRTPTTAQGKPWS</sequence>
<dbReference type="EMBL" id="AP013539">
    <property type="protein sequence ID" value="BAQ94026.1"/>
    <property type="molecule type" value="Genomic_DNA"/>
</dbReference>
<protein>
    <recommendedName>
        <fullName evidence="1">DUF7936 domain-containing protein</fullName>
    </recommendedName>
</protein>